<dbReference type="GO" id="GO:0005576">
    <property type="term" value="C:extracellular region"/>
    <property type="evidence" value="ECO:0007669"/>
    <property type="project" value="UniProtKB-SubCell"/>
</dbReference>
<keyword evidence="6" id="KW-0964">Secreted</keyword>
<dbReference type="EC" id="3.2.1.99" evidence="5 14"/>
<dbReference type="EMBL" id="JAGTJQ010000013">
    <property type="protein sequence ID" value="KAH7014471.1"/>
    <property type="molecule type" value="Genomic_DNA"/>
</dbReference>
<sequence length="320" mass="35167">MLLSTVLATLLASVPALVQAYPQPGACTGYCFTHDPALYRRPDGKYFRFSTLRGIEIVTANNIAGPWTKVGSVLPNGSIINMPGNKELWAPDVAYIQGQYYLFYSVSTSGSQTSAIGYATSPNMEPGSWTDQGSILTSAPGQTPYNAIDANLVPHANGRDFYLQWGSYWDQIYQAQLSINGPYVFASGNHNRIAHDPRRSSMEGPTIFYKKGYYWLFLSVGACCTYTPKPADEYHVNLCRSTSPSGPFVDKAGKSCQDGGGTNFIHTHDRVYAAGGQGVFTDPTLGDVFYYHYLDPDAVDYNSAKFGWNVINWSADWPTI</sequence>
<evidence type="ECO:0000256" key="17">
    <source>
        <dbReference type="SAM" id="SignalP"/>
    </source>
</evidence>
<evidence type="ECO:0000313" key="19">
    <source>
        <dbReference type="Proteomes" id="UP000756346"/>
    </source>
</evidence>
<dbReference type="GO" id="GO:0046558">
    <property type="term" value="F:arabinan endo-1,5-alpha-L-arabinosidase activity"/>
    <property type="evidence" value="ECO:0007669"/>
    <property type="project" value="UniProtKB-EC"/>
</dbReference>
<dbReference type="PANTHER" id="PTHR43301:SF7">
    <property type="entry name" value="ARABINAN ENDO-1,5-ALPHA-L-ARABINOSIDASE C"/>
    <property type="match status" value="1"/>
</dbReference>
<dbReference type="InterPro" id="IPR016840">
    <property type="entry name" value="Glyco_hydro_43_endo_a_Ara-ase"/>
</dbReference>
<keyword evidence="9" id="KW-0325">Glycoprotein</keyword>
<dbReference type="PIRSF" id="PIRSF026534">
    <property type="entry name" value="Endo_alpha-L-arabinosidase"/>
    <property type="match status" value="1"/>
</dbReference>
<keyword evidence="12" id="KW-0624">Polysaccharide degradation</keyword>
<dbReference type="CDD" id="cd18831">
    <property type="entry name" value="GH43_AnAbnA-like"/>
    <property type="match status" value="1"/>
</dbReference>
<dbReference type="Gene3D" id="2.115.10.20">
    <property type="entry name" value="Glycosyl hydrolase domain, family 43"/>
    <property type="match status" value="1"/>
</dbReference>
<feature type="active site" description="Proton acceptor" evidence="15">
    <location>
        <position position="35"/>
    </location>
</feature>
<proteinExistence type="inferred from homology"/>
<evidence type="ECO:0000256" key="6">
    <source>
        <dbReference type="ARBA" id="ARBA00022525"/>
    </source>
</evidence>
<evidence type="ECO:0000256" key="15">
    <source>
        <dbReference type="PIRSR" id="PIRSR606710-1"/>
    </source>
</evidence>
<comment type="similarity">
    <text evidence="4 14">Belongs to the glycosyl hydrolase 43 family.</text>
</comment>
<accession>A0A9P8XSJ7</accession>
<evidence type="ECO:0000256" key="16">
    <source>
        <dbReference type="PIRSR" id="PIRSR606710-2"/>
    </source>
</evidence>
<dbReference type="RefSeq" id="XP_046005438.1">
    <property type="nucleotide sequence ID" value="XM_046162362.1"/>
</dbReference>
<keyword evidence="10" id="KW-0119">Carbohydrate metabolism</keyword>
<dbReference type="InterPro" id="IPR023296">
    <property type="entry name" value="Glyco_hydro_beta-prop_sf"/>
</dbReference>
<evidence type="ECO:0000313" key="18">
    <source>
        <dbReference type="EMBL" id="KAH7014471.1"/>
    </source>
</evidence>
<comment type="function">
    <text evidence="13">Endo-1,5-alpha-L-arabinanase involved in degradation of pectin. Its preferred substrate is linear 1,5-alpha-L-arabinan.</text>
</comment>
<evidence type="ECO:0000256" key="14">
    <source>
        <dbReference type="PIRNR" id="PIRNR026534"/>
    </source>
</evidence>
<evidence type="ECO:0000256" key="2">
    <source>
        <dbReference type="ARBA" id="ARBA00004613"/>
    </source>
</evidence>
<keyword evidence="19" id="KW-1185">Reference proteome</keyword>
<evidence type="ECO:0000256" key="7">
    <source>
        <dbReference type="ARBA" id="ARBA00022651"/>
    </source>
</evidence>
<evidence type="ECO:0000256" key="4">
    <source>
        <dbReference type="ARBA" id="ARBA00009865"/>
    </source>
</evidence>
<keyword evidence="7" id="KW-0858">Xylan degradation</keyword>
<dbReference type="SUPFAM" id="SSF75005">
    <property type="entry name" value="Arabinanase/levansucrase/invertase"/>
    <property type="match status" value="1"/>
</dbReference>
<dbReference type="GO" id="GO:0045493">
    <property type="term" value="P:xylan catabolic process"/>
    <property type="evidence" value="ECO:0007669"/>
    <property type="project" value="UniProtKB-KW"/>
</dbReference>
<feature type="site" description="Important for catalytic activity, responsible for pKa modulation of the active site Glu and correct orientation of both the proton donor and substrate" evidence="16">
    <location>
        <position position="149"/>
    </location>
</feature>
<evidence type="ECO:0000256" key="13">
    <source>
        <dbReference type="ARBA" id="ARBA00025221"/>
    </source>
</evidence>
<gene>
    <name evidence="18" type="ORF">B0I36DRAFT_425839</name>
</gene>
<dbReference type="OrthoDB" id="195678at2759"/>
<evidence type="ECO:0000256" key="3">
    <source>
        <dbReference type="ARBA" id="ARBA00004834"/>
    </source>
</evidence>
<dbReference type="Proteomes" id="UP000756346">
    <property type="component" value="Unassembled WGS sequence"/>
</dbReference>
<evidence type="ECO:0000256" key="9">
    <source>
        <dbReference type="ARBA" id="ARBA00023180"/>
    </source>
</evidence>
<evidence type="ECO:0000256" key="12">
    <source>
        <dbReference type="ARBA" id="ARBA00023326"/>
    </source>
</evidence>
<organism evidence="18 19">
    <name type="scientific">Microdochium trichocladiopsis</name>
    <dbReference type="NCBI Taxonomy" id="1682393"/>
    <lineage>
        <taxon>Eukaryota</taxon>
        <taxon>Fungi</taxon>
        <taxon>Dikarya</taxon>
        <taxon>Ascomycota</taxon>
        <taxon>Pezizomycotina</taxon>
        <taxon>Sordariomycetes</taxon>
        <taxon>Xylariomycetidae</taxon>
        <taxon>Xylariales</taxon>
        <taxon>Microdochiaceae</taxon>
        <taxon>Microdochium</taxon>
    </lineage>
</organism>
<comment type="caution">
    <text evidence="18">The sequence shown here is derived from an EMBL/GenBank/DDBJ whole genome shotgun (WGS) entry which is preliminary data.</text>
</comment>
<keyword evidence="11 14" id="KW-0326">Glycosidase</keyword>
<dbReference type="PANTHER" id="PTHR43301">
    <property type="entry name" value="ARABINAN ENDO-1,5-ALPHA-L-ARABINOSIDASE"/>
    <property type="match status" value="1"/>
</dbReference>
<dbReference type="AlphaFoldDB" id="A0A9P8XSJ7"/>
<comment type="catalytic activity">
    <reaction evidence="1 14">
        <text>Endohydrolysis of (1-&gt;5)-alpha-arabinofuranosidic linkages in (1-&gt;5)-arabinans.</text>
        <dbReference type="EC" id="3.2.1.99"/>
    </reaction>
</comment>
<dbReference type="GeneID" id="70191908"/>
<keyword evidence="8 14" id="KW-0378">Hydrolase</keyword>
<reference evidence="18" key="1">
    <citation type="journal article" date="2021" name="Nat. Commun.">
        <title>Genetic determinants of endophytism in the Arabidopsis root mycobiome.</title>
        <authorList>
            <person name="Mesny F."/>
            <person name="Miyauchi S."/>
            <person name="Thiergart T."/>
            <person name="Pickel B."/>
            <person name="Atanasova L."/>
            <person name="Karlsson M."/>
            <person name="Huettel B."/>
            <person name="Barry K.W."/>
            <person name="Haridas S."/>
            <person name="Chen C."/>
            <person name="Bauer D."/>
            <person name="Andreopoulos W."/>
            <person name="Pangilinan J."/>
            <person name="LaButti K."/>
            <person name="Riley R."/>
            <person name="Lipzen A."/>
            <person name="Clum A."/>
            <person name="Drula E."/>
            <person name="Henrissat B."/>
            <person name="Kohler A."/>
            <person name="Grigoriev I.V."/>
            <person name="Martin F.M."/>
            <person name="Hacquard S."/>
        </authorList>
    </citation>
    <scope>NUCLEOTIDE SEQUENCE</scope>
    <source>
        <strain evidence="18">MPI-CAGE-CH-0230</strain>
    </source>
</reference>
<comment type="subcellular location">
    <subcellularLocation>
        <location evidence="2">Secreted</location>
    </subcellularLocation>
</comment>
<name>A0A9P8XSJ7_9PEZI</name>
<comment type="pathway">
    <text evidence="3 14">Glycan metabolism; L-arabinan degradation.</text>
</comment>
<feature type="chain" id="PRO_5040452759" description="Arabinan endo-1,5-alpha-L-arabinosidase" evidence="17">
    <location>
        <begin position="21"/>
        <end position="320"/>
    </location>
</feature>
<feature type="signal peptide" evidence="17">
    <location>
        <begin position="1"/>
        <end position="20"/>
    </location>
</feature>
<dbReference type="InterPro" id="IPR006710">
    <property type="entry name" value="Glyco_hydro_43"/>
</dbReference>
<feature type="active site" description="Proton donor" evidence="15">
    <location>
        <position position="203"/>
    </location>
</feature>
<evidence type="ECO:0000256" key="1">
    <source>
        <dbReference type="ARBA" id="ARBA00000375"/>
    </source>
</evidence>
<evidence type="ECO:0000256" key="5">
    <source>
        <dbReference type="ARBA" id="ARBA00012586"/>
    </source>
</evidence>
<dbReference type="Pfam" id="PF04616">
    <property type="entry name" value="Glyco_hydro_43"/>
    <property type="match status" value="1"/>
</dbReference>
<dbReference type="InterPro" id="IPR050727">
    <property type="entry name" value="GH43_arabinanases"/>
</dbReference>
<evidence type="ECO:0000256" key="8">
    <source>
        <dbReference type="ARBA" id="ARBA00022801"/>
    </source>
</evidence>
<keyword evidence="17" id="KW-0732">Signal</keyword>
<protein>
    <recommendedName>
        <fullName evidence="5 14">Arabinan endo-1,5-alpha-L-arabinosidase</fullName>
        <ecNumber evidence="5 14">3.2.1.99</ecNumber>
    </recommendedName>
</protein>
<evidence type="ECO:0000256" key="10">
    <source>
        <dbReference type="ARBA" id="ARBA00023277"/>
    </source>
</evidence>
<evidence type="ECO:0000256" key="11">
    <source>
        <dbReference type="ARBA" id="ARBA00023295"/>
    </source>
</evidence>